<feature type="region of interest" description="Disordered" evidence="2">
    <location>
        <begin position="78"/>
        <end position="100"/>
    </location>
</feature>
<dbReference type="Proteomes" id="UP000030746">
    <property type="component" value="Unassembled WGS sequence"/>
</dbReference>
<organism evidence="4 5">
    <name type="scientific">Lottia gigantea</name>
    <name type="common">Giant owl limpet</name>
    <dbReference type="NCBI Taxonomy" id="225164"/>
    <lineage>
        <taxon>Eukaryota</taxon>
        <taxon>Metazoa</taxon>
        <taxon>Spiralia</taxon>
        <taxon>Lophotrochozoa</taxon>
        <taxon>Mollusca</taxon>
        <taxon>Gastropoda</taxon>
        <taxon>Patellogastropoda</taxon>
        <taxon>Lottioidea</taxon>
        <taxon>Lottiidae</taxon>
        <taxon>Lottia</taxon>
    </lineage>
</organism>
<dbReference type="CTD" id="20237310"/>
<evidence type="ECO:0000313" key="5">
    <source>
        <dbReference type="Proteomes" id="UP000030746"/>
    </source>
</evidence>
<dbReference type="STRING" id="225164.V4B3X8"/>
<evidence type="ECO:0000313" key="4">
    <source>
        <dbReference type="EMBL" id="ESP02116.1"/>
    </source>
</evidence>
<gene>
    <name evidence="4" type="ORF">LOTGIDRAFT_157264</name>
</gene>
<keyword evidence="1" id="KW-0479">Metal-binding</keyword>
<name>V4B3X8_LOTGI</name>
<sequence>MEAAYNDSGRMHDKTSFNKCTVNRVSSAVNVKLNFVNSKTKTVCGRCTGNHKSSDCPYISKKCYNCGKIGHIVAGCRQPKQNKSSSSPYQQGRFKSKSRKVYGPAHCVEDDESDNIDNEAGTLFGVKHGNNGRNSKTINLDVVHPEIKVEMSILGETVNFTVDTAESVTVISEDLYFEMFSDVPMDESNAILRGFSGSVIPVVEFSRSKD</sequence>
<dbReference type="OMA" id="WMRELAI"/>
<dbReference type="KEGG" id="lgi:LOTGIDRAFT_157264"/>
<dbReference type="HOGENOM" id="CLU_1311376_0_0_1"/>
<evidence type="ECO:0000256" key="2">
    <source>
        <dbReference type="SAM" id="MobiDB-lite"/>
    </source>
</evidence>
<feature type="compositionally biased region" description="Polar residues" evidence="2">
    <location>
        <begin position="79"/>
        <end position="90"/>
    </location>
</feature>
<dbReference type="GeneID" id="20237310"/>
<evidence type="ECO:0000259" key="3">
    <source>
        <dbReference type="PROSITE" id="PS50158"/>
    </source>
</evidence>
<dbReference type="Pfam" id="PF00098">
    <property type="entry name" value="zf-CCHC"/>
    <property type="match status" value="1"/>
</dbReference>
<keyword evidence="1" id="KW-0862">Zinc</keyword>
<proteinExistence type="predicted"/>
<dbReference type="Gene3D" id="4.10.60.10">
    <property type="entry name" value="Zinc finger, CCHC-type"/>
    <property type="match status" value="1"/>
</dbReference>
<reference evidence="4 5" key="1">
    <citation type="journal article" date="2013" name="Nature">
        <title>Insights into bilaterian evolution from three spiralian genomes.</title>
        <authorList>
            <person name="Simakov O."/>
            <person name="Marletaz F."/>
            <person name="Cho S.J."/>
            <person name="Edsinger-Gonzales E."/>
            <person name="Havlak P."/>
            <person name="Hellsten U."/>
            <person name="Kuo D.H."/>
            <person name="Larsson T."/>
            <person name="Lv J."/>
            <person name="Arendt D."/>
            <person name="Savage R."/>
            <person name="Osoegawa K."/>
            <person name="de Jong P."/>
            <person name="Grimwood J."/>
            <person name="Chapman J.A."/>
            <person name="Shapiro H."/>
            <person name="Aerts A."/>
            <person name="Otillar R.P."/>
            <person name="Terry A.Y."/>
            <person name="Boore J.L."/>
            <person name="Grigoriev I.V."/>
            <person name="Lindberg D.R."/>
            <person name="Seaver E.C."/>
            <person name="Weisblat D.A."/>
            <person name="Putnam N.H."/>
            <person name="Rokhsar D.S."/>
        </authorList>
    </citation>
    <scope>NUCLEOTIDE SEQUENCE [LARGE SCALE GENOMIC DNA]</scope>
</reference>
<dbReference type="RefSeq" id="XP_009047274.1">
    <property type="nucleotide sequence ID" value="XM_009049026.1"/>
</dbReference>
<dbReference type="AlphaFoldDB" id="V4B3X8"/>
<dbReference type="EMBL" id="KB200329">
    <property type="protein sequence ID" value="ESP02116.1"/>
    <property type="molecule type" value="Genomic_DNA"/>
</dbReference>
<keyword evidence="5" id="KW-1185">Reference proteome</keyword>
<protein>
    <recommendedName>
        <fullName evidence="3">CCHC-type domain-containing protein</fullName>
    </recommendedName>
</protein>
<dbReference type="InterPro" id="IPR036875">
    <property type="entry name" value="Znf_CCHC_sf"/>
</dbReference>
<keyword evidence="1" id="KW-0863">Zinc-finger</keyword>
<dbReference type="SUPFAM" id="SSF57756">
    <property type="entry name" value="Retrovirus zinc finger-like domains"/>
    <property type="match status" value="1"/>
</dbReference>
<evidence type="ECO:0000256" key="1">
    <source>
        <dbReference type="PROSITE-ProRule" id="PRU00047"/>
    </source>
</evidence>
<dbReference type="GO" id="GO:0008270">
    <property type="term" value="F:zinc ion binding"/>
    <property type="evidence" value="ECO:0007669"/>
    <property type="project" value="UniProtKB-KW"/>
</dbReference>
<dbReference type="GO" id="GO:0003676">
    <property type="term" value="F:nucleic acid binding"/>
    <property type="evidence" value="ECO:0007669"/>
    <property type="project" value="InterPro"/>
</dbReference>
<accession>V4B3X8</accession>
<dbReference type="SMART" id="SM00343">
    <property type="entry name" value="ZnF_C2HC"/>
    <property type="match status" value="1"/>
</dbReference>
<feature type="domain" description="CCHC-type" evidence="3">
    <location>
        <begin position="62"/>
        <end position="78"/>
    </location>
</feature>
<dbReference type="PROSITE" id="PS50158">
    <property type="entry name" value="ZF_CCHC"/>
    <property type="match status" value="1"/>
</dbReference>
<dbReference type="OrthoDB" id="427924at2759"/>
<dbReference type="InterPro" id="IPR001878">
    <property type="entry name" value="Znf_CCHC"/>
</dbReference>